<dbReference type="SUPFAM" id="SSF52402">
    <property type="entry name" value="Adenine nucleotide alpha hydrolases-like"/>
    <property type="match status" value="2"/>
</dbReference>
<dbReference type="Proteomes" id="UP001240150">
    <property type="component" value="Chromosome"/>
</dbReference>
<feature type="domain" description="UspA" evidence="2">
    <location>
        <begin position="11"/>
        <end position="141"/>
    </location>
</feature>
<dbReference type="PRINTS" id="PR01438">
    <property type="entry name" value="UNVRSLSTRESS"/>
</dbReference>
<evidence type="ECO:0000256" key="1">
    <source>
        <dbReference type="ARBA" id="ARBA00008791"/>
    </source>
</evidence>
<evidence type="ECO:0000313" key="3">
    <source>
        <dbReference type="EMBL" id="WIM92939.1"/>
    </source>
</evidence>
<gene>
    <name evidence="3" type="ORF">ACTOB_004898</name>
</gene>
<sequence>MGKALASRDHRTVVVGVDGSMTSTVTVGLAAAEAARRAARLLIVHAWPGHYRGRFRMRGPHRGEAEGSQLLAVAARHAAATDPELVVETELRAGLPGDALAEWSREAGLLVIGHRDGQTTRQDWGSTARALARTCHCPLLVQQGRCNPRGPVVAGVSGRPGEPALGYAFVQAALAGVDLVAAYGWRRPADRPDRHPLPVMAGDPLRQAVAERLAAALVEWSWRLPQVAVQPLVVPDLDVPYTVDRALRRSRLLVTGTGGRGELTELIGVPPRRAAGNHGFCPVLLVPPDWPVELPDDASAPAGRVTG</sequence>
<dbReference type="Gene3D" id="3.40.50.620">
    <property type="entry name" value="HUPs"/>
    <property type="match status" value="2"/>
</dbReference>
<dbReference type="RefSeq" id="WP_284914146.1">
    <property type="nucleotide sequence ID" value="NZ_CP126980.1"/>
</dbReference>
<proteinExistence type="inferred from homology"/>
<comment type="similarity">
    <text evidence="1">Belongs to the universal stress protein A family.</text>
</comment>
<name>A0ABY8W980_9ACTN</name>
<dbReference type="Pfam" id="PF00582">
    <property type="entry name" value="Usp"/>
    <property type="match status" value="1"/>
</dbReference>
<evidence type="ECO:0000313" key="4">
    <source>
        <dbReference type="Proteomes" id="UP001240150"/>
    </source>
</evidence>
<dbReference type="InterPro" id="IPR006016">
    <property type="entry name" value="UspA"/>
</dbReference>
<evidence type="ECO:0000259" key="2">
    <source>
        <dbReference type="Pfam" id="PF00582"/>
    </source>
</evidence>
<keyword evidence="4" id="KW-1185">Reference proteome</keyword>
<dbReference type="InterPro" id="IPR014729">
    <property type="entry name" value="Rossmann-like_a/b/a_fold"/>
</dbReference>
<dbReference type="EMBL" id="CP126980">
    <property type="protein sequence ID" value="WIM92939.1"/>
    <property type="molecule type" value="Genomic_DNA"/>
</dbReference>
<organism evidence="3 4">
    <name type="scientific">Actinoplanes oblitus</name>
    <dbReference type="NCBI Taxonomy" id="3040509"/>
    <lineage>
        <taxon>Bacteria</taxon>
        <taxon>Bacillati</taxon>
        <taxon>Actinomycetota</taxon>
        <taxon>Actinomycetes</taxon>
        <taxon>Micromonosporales</taxon>
        <taxon>Micromonosporaceae</taxon>
        <taxon>Actinoplanes</taxon>
    </lineage>
</organism>
<dbReference type="PANTHER" id="PTHR46268:SF6">
    <property type="entry name" value="UNIVERSAL STRESS PROTEIN UP12"/>
    <property type="match status" value="1"/>
</dbReference>
<protein>
    <submittedName>
        <fullName evidence="3">Universal stress protein</fullName>
    </submittedName>
</protein>
<accession>A0ABY8W980</accession>
<reference evidence="3 4" key="1">
    <citation type="submission" date="2023-06" db="EMBL/GenBank/DDBJ databases">
        <authorList>
            <person name="Yushchuk O."/>
            <person name="Binda E."/>
            <person name="Ruckert-Reed C."/>
            <person name="Fedorenko V."/>
            <person name="Kalinowski J."/>
            <person name="Marinelli F."/>
        </authorList>
    </citation>
    <scope>NUCLEOTIDE SEQUENCE [LARGE SCALE GENOMIC DNA]</scope>
    <source>
        <strain evidence="3 4">NRRL 3884</strain>
    </source>
</reference>
<dbReference type="PANTHER" id="PTHR46268">
    <property type="entry name" value="STRESS RESPONSE PROTEIN NHAX"/>
    <property type="match status" value="1"/>
</dbReference>
<dbReference type="InterPro" id="IPR006015">
    <property type="entry name" value="Universal_stress_UspA"/>
</dbReference>